<gene>
    <name evidence="1" type="ORF">BIW12_08720</name>
</gene>
<evidence type="ECO:0000313" key="2">
    <source>
        <dbReference type="Proteomes" id="UP000178198"/>
    </source>
</evidence>
<protein>
    <submittedName>
        <fullName evidence="1">Uncharacterized protein</fullName>
    </submittedName>
</protein>
<dbReference type="Proteomes" id="UP000178198">
    <property type="component" value="Chromosome"/>
</dbReference>
<dbReference type="EMBL" id="CP017774">
    <property type="protein sequence ID" value="AOZ99518.1"/>
    <property type="molecule type" value="Genomic_DNA"/>
</dbReference>
<proteinExistence type="predicted"/>
<sequence>MDSYNVWSLSQQSIHNAVDWSDFVRPNIQVTSKHTLTMENIDNIIGKSSPISDWKEFVKENFQREAGIYSFLTVRTLEIEYNNEKFVYPKRIVFESGYARSIRKLKTVETVTHFKKTVKVIEKKEVIPFGLYQRRNKYSGDFFEILADIIKSDNLQSYFSNDLLPINDNPLFSIDSKLNWPSYLLTLNTSNQIYSEERNEDISFLKDIAQEYGFHLPYTKSLEELIFIIFPMPYIKIVENKINKDSENEKLYLVLEFNDTSFFYTQKNLNIKLEALIKGTKEEVLLDKEFKLEFKKSKFQIVELDVMNGGIISYSSLKISINNVIVSKTSGYYIRDIKINVKTI</sequence>
<keyword evidence="2" id="KW-1185">Reference proteome</keyword>
<evidence type="ECO:0000313" key="1">
    <source>
        <dbReference type="EMBL" id="AOZ99518.1"/>
    </source>
</evidence>
<accession>A0A1D9PAB3</accession>
<dbReference type="STRING" id="1306519.BIW12_08720"/>
<name>A0A1D9PAB3_9FLAO</name>
<organism evidence="1 2">
    <name type="scientific">Flavobacterium commune</name>
    <dbReference type="NCBI Taxonomy" id="1306519"/>
    <lineage>
        <taxon>Bacteria</taxon>
        <taxon>Pseudomonadati</taxon>
        <taxon>Bacteroidota</taxon>
        <taxon>Flavobacteriia</taxon>
        <taxon>Flavobacteriales</taxon>
        <taxon>Flavobacteriaceae</taxon>
        <taxon>Flavobacterium</taxon>
    </lineage>
</organism>
<dbReference type="AlphaFoldDB" id="A0A1D9PAB3"/>
<reference evidence="1 2" key="1">
    <citation type="submission" date="2016-10" db="EMBL/GenBank/DDBJ databases">
        <title>Complete Genome Sequence of Flavobacterium sp. PK15.</title>
        <authorList>
            <person name="Ekwe A."/>
            <person name="Kim S.B."/>
        </authorList>
    </citation>
    <scope>NUCLEOTIDE SEQUENCE [LARGE SCALE GENOMIC DNA]</scope>
    <source>
        <strain evidence="1 2">PK15</strain>
    </source>
</reference>
<dbReference type="KEGG" id="fcm:BIW12_08720"/>